<dbReference type="Pfam" id="PF00657">
    <property type="entry name" value="Lipase_GDSL"/>
    <property type="match status" value="1"/>
</dbReference>
<gene>
    <name evidence="9" type="ORF">HRI_001089700</name>
</gene>
<feature type="signal peptide" evidence="8">
    <location>
        <begin position="1"/>
        <end position="28"/>
    </location>
</feature>
<dbReference type="GO" id="GO:0005576">
    <property type="term" value="C:extracellular region"/>
    <property type="evidence" value="ECO:0007669"/>
    <property type="project" value="UniProtKB-SubCell"/>
</dbReference>
<evidence type="ECO:0000256" key="5">
    <source>
        <dbReference type="ARBA" id="ARBA00022801"/>
    </source>
</evidence>
<evidence type="ECO:0000313" key="10">
    <source>
        <dbReference type="Proteomes" id="UP001165190"/>
    </source>
</evidence>
<keyword evidence="10" id="KW-1185">Reference proteome</keyword>
<dbReference type="InterPro" id="IPR001087">
    <property type="entry name" value="GDSL"/>
</dbReference>
<keyword evidence="3" id="KW-0964">Secreted</keyword>
<comment type="similarity">
    <text evidence="2">Belongs to the 'GDSL' lipolytic enzyme family.</text>
</comment>
<evidence type="ECO:0000256" key="3">
    <source>
        <dbReference type="ARBA" id="ARBA00022525"/>
    </source>
</evidence>
<dbReference type="GO" id="GO:0016788">
    <property type="term" value="F:hydrolase activity, acting on ester bonds"/>
    <property type="evidence" value="ECO:0007669"/>
    <property type="project" value="InterPro"/>
</dbReference>
<dbReference type="InterPro" id="IPR035669">
    <property type="entry name" value="SGNH_plant_lipase-like"/>
</dbReference>
<evidence type="ECO:0000256" key="4">
    <source>
        <dbReference type="ARBA" id="ARBA00022729"/>
    </source>
</evidence>
<dbReference type="GO" id="GO:0016042">
    <property type="term" value="P:lipid catabolic process"/>
    <property type="evidence" value="ECO:0007669"/>
    <property type="project" value="UniProtKB-KW"/>
</dbReference>
<dbReference type="AlphaFoldDB" id="A0A9W7HB01"/>
<dbReference type="EMBL" id="BSYR01000010">
    <property type="protein sequence ID" value="GMI74204.1"/>
    <property type="molecule type" value="Genomic_DNA"/>
</dbReference>
<protein>
    <submittedName>
        <fullName evidence="9">Uncharacterized protein</fullName>
    </submittedName>
</protein>
<name>A0A9W7HB01_HIBTR</name>
<keyword evidence="6" id="KW-0442">Lipid degradation</keyword>
<dbReference type="Gene3D" id="3.40.50.1110">
    <property type="entry name" value="SGNH hydrolase"/>
    <property type="match status" value="1"/>
</dbReference>
<reference evidence="9" key="1">
    <citation type="submission" date="2023-05" db="EMBL/GenBank/DDBJ databases">
        <title>Genome and transcriptome analyses reveal genes involved in the formation of fine ridges on petal epidermal cells in Hibiscus trionum.</title>
        <authorList>
            <person name="Koshimizu S."/>
            <person name="Masuda S."/>
            <person name="Ishii T."/>
            <person name="Shirasu K."/>
            <person name="Hoshino A."/>
            <person name="Arita M."/>
        </authorList>
    </citation>
    <scope>NUCLEOTIDE SEQUENCE</scope>
    <source>
        <strain evidence="9">Hamamatsu line</strain>
    </source>
</reference>
<evidence type="ECO:0000256" key="2">
    <source>
        <dbReference type="ARBA" id="ARBA00008668"/>
    </source>
</evidence>
<evidence type="ECO:0000313" key="9">
    <source>
        <dbReference type="EMBL" id="GMI74204.1"/>
    </source>
</evidence>
<evidence type="ECO:0000256" key="8">
    <source>
        <dbReference type="SAM" id="SignalP"/>
    </source>
</evidence>
<keyword evidence="5" id="KW-0378">Hydrolase</keyword>
<dbReference type="PANTHER" id="PTHR45650">
    <property type="entry name" value="GDSL-LIKE LIPASE/ACYLHYDROLASE-RELATED"/>
    <property type="match status" value="1"/>
</dbReference>
<dbReference type="OrthoDB" id="975018at2759"/>
<evidence type="ECO:0000256" key="7">
    <source>
        <dbReference type="ARBA" id="ARBA00023098"/>
    </source>
</evidence>
<sequence>MKSKLKPIELVVIPVLLALLNLQNWANARPQVPCYFIFGDSISDSGNNNDLSSSAKANYLPYGIDFSRGPTGRFTNGRTMHDFIVKLLGFKDYMPPFAESEGKNILNGVNYASGAAGIRDETGQHRGGRIPFNEQIKNHKTIISRIRSLMRNDSATKSLLSRCIYSVQIGNNDYINNYFKPELYGTQRRYSQQEYATLLVQQLSGQLKSLYDAGARKFAVYGLGLFGCTPYAVSVYGTHGSICVKKVNMGATLFNNRLKPMLHQLNTNLTGAKFTYLNPSGNPAAFGKQRYL</sequence>
<evidence type="ECO:0000256" key="6">
    <source>
        <dbReference type="ARBA" id="ARBA00022963"/>
    </source>
</evidence>
<dbReference type="InterPro" id="IPR036514">
    <property type="entry name" value="SGNH_hydro_sf"/>
</dbReference>
<dbReference type="CDD" id="cd01837">
    <property type="entry name" value="SGNH_plant_lipase_like"/>
    <property type="match status" value="1"/>
</dbReference>
<proteinExistence type="inferred from homology"/>
<dbReference type="Proteomes" id="UP001165190">
    <property type="component" value="Unassembled WGS sequence"/>
</dbReference>
<feature type="chain" id="PRO_5040771265" evidence="8">
    <location>
        <begin position="29"/>
        <end position="292"/>
    </location>
</feature>
<organism evidence="9 10">
    <name type="scientific">Hibiscus trionum</name>
    <name type="common">Flower of an hour</name>
    <dbReference type="NCBI Taxonomy" id="183268"/>
    <lineage>
        <taxon>Eukaryota</taxon>
        <taxon>Viridiplantae</taxon>
        <taxon>Streptophyta</taxon>
        <taxon>Embryophyta</taxon>
        <taxon>Tracheophyta</taxon>
        <taxon>Spermatophyta</taxon>
        <taxon>Magnoliopsida</taxon>
        <taxon>eudicotyledons</taxon>
        <taxon>Gunneridae</taxon>
        <taxon>Pentapetalae</taxon>
        <taxon>rosids</taxon>
        <taxon>malvids</taxon>
        <taxon>Malvales</taxon>
        <taxon>Malvaceae</taxon>
        <taxon>Malvoideae</taxon>
        <taxon>Hibiscus</taxon>
    </lineage>
</organism>
<comment type="subcellular location">
    <subcellularLocation>
        <location evidence="1">Secreted</location>
    </subcellularLocation>
</comment>
<evidence type="ECO:0000256" key="1">
    <source>
        <dbReference type="ARBA" id="ARBA00004613"/>
    </source>
</evidence>
<dbReference type="PANTHER" id="PTHR45650:SF9">
    <property type="entry name" value="SGNH HYDROLASE-TYPE ESTERASE DOMAIN-CONTAINING PROTEIN"/>
    <property type="match status" value="1"/>
</dbReference>
<keyword evidence="7" id="KW-0443">Lipid metabolism</keyword>
<comment type="caution">
    <text evidence="9">The sequence shown here is derived from an EMBL/GenBank/DDBJ whole genome shotgun (WGS) entry which is preliminary data.</text>
</comment>
<keyword evidence="4 8" id="KW-0732">Signal</keyword>
<accession>A0A9W7HB01</accession>
<dbReference type="InterPro" id="IPR051238">
    <property type="entry name" value="GDSL_esterase/lipase"/>
</dbReference>